<proteinExistence type="predicted"/>
<organism evidence="2 3">
    <name type="scientific">Aromatoleum aromaticum (strain DSM 19018 / LMG 30748 / EbN1)</name>
    <name type="common">Azoarcus sp. (strain EbN1)</name>
    <dbReference type="NCBI Taxonomy" id="76114"/>
    <lineage>
        <taxon>Bacteria</taxon>
        <taxon>Pseudomonadati</taxon>
        <taxon>Pseudomonadota</taxon>
        <taxon>Betaproteobacteria</taxon>
        <taxon>Rhodocyclales</taxon>
        <taxon>Rhodocyclaceae</taxon>
        <taxon>Aromatoleum</taxon>
    </lineage>
</organism>
<dbReference type="STRING" id="76114.ebA5971"/>
<feature type="compositionally biased region" description="Low complexity" evidence="1">
    <location>
        <begin position="10"/>
        <end position="21"/>
    </location>
</feature>
<dbReference type="KEGG" id="eba:ebA5971"/>
<evidence type="ECO:0000256" key="1">
    <source>
        <dbReference type="SAM" id="MobiDB-lite"/>
    </source>
</evidence>
<dbReference type="AlphaFoldDB" id="Q5NZI3"/>
<protein>
    <submittedName>
        <fullName evidence="2">Uncharacterized protein</fullName>
    </submittedName>
</protein>
<name>Q5NZI3_AROAE</name>
<sequence>MERAGRQRQGGAEEALAEATGVTPPARGRTSWRSARLLQDQAAQAGLSVGLPSRR</sequence>
<gene>
    <name evidence="2" type="ORF">ebA5971</name>
</gene>
<keyword evidence="3" id="KW-1185">Reference proteome</keyword>
<evidence type="ECO:0000313" key="2">
    <source>
        <dbReference type="EMBL" id="CAI09531.1"/>
    </source>
</evidence>
<accession>Q5NZI3</accession>
<dbReference type="HOGENOM" id="CLU_3021800_0_0_4"/>
<reference evidence="2 3" key="1">
    <citation type="journal article" date="2005" name="Arch. Microbiol.">
        <title>The genome sequence of an anaerobic aromatic-degrading denitrifying bacterium, strain EbN1.</title>
        <authorList>
            <person name="Rabus R."/>
            <person name="Kube M."/>
            <person name="Heider J."/>
            <person name="Beck A."/>
            <person name="Heitmann K."/>
            <person name="Widdel F."/>
            <person name="Reinhardt R."/>
        </authorList>
    </citation>
    <scope>NUCLEOTIDE SEQUENCE [LARGE SCALE GENOMIC DNA]</scope>
    <source>
        <strain evidence="2 3">EbN1</strain>
    </source>
</reference>
<dbReference type="Proteomes" id="UP000006552">
    <property type="component" value="Chromosome"/>
</dbReference>
<feature type="region of interest" description="Disordered" evidence="1">
    <location>
        <begin position="1"/>
        <end position="32"/>
    </location>
</feature>
<dbReference type="EMBL" id="CR555306">
    <property type="protein sequence ID" value="CAI09531.1"/>
    <property type="molecule type" value="Genomic_DNA"/>
</dbReference>
<evidence type="ECO:0000313" key="3">
    <source>
        <dbReference type="Proteomes" id="UP000006552"/>
    </source>
</evidence>